<feature type="domain" description="Protein kinase" evidence="8">
    <location>
        <begin position="65"/>
        <end position="317"/>
    </location>
</feature>
<dbReference type="FunFam" id="3.30.200.20:FF:000003">
    <property type="entry name" value="Non-specific serine/threonine protein kinase"/>
    <property type="match status" value="1"/>
</dbReference>
<dbReference type="GO" id="GO:0005737">
    <property type="term" value="C:cytoplasm"/>
    <property type="evidence" value="ECO:0007669"/>
    <property type="project" value="TreeGrafter"/>
</dbReference>
<feature type="compositionally biased region" description="Basic and acidic residues" evidence="7">
    <location>
        <begin position="34"/>
        <end position="55"/>
    </location>
</feature>
<evidence type="ECO:0000256" key="5">
    <source>
        <dbReference type="ARBA" id="ARBA00022840"/>
    </source>
</evidence>
<dbReference type="InParanoid" id="A0A0V0QJQ9"/>
<dbReference type="PANTHER" id="PTHR24346">
    <property type="entry name" value="MAP/MICROTUBULE AFFINITY-REGULATING KINASE"/>
    <property type="match status" value="1"/>
</dbReference>
<feature type="compositionally biased region" description="Polar residues" evidence="7">
    <location>
        <begin position="592"/>
        <end position="608"/>
    </location>
</feature>
<dbReference type="PANTHER" id="PTHR24346:SF82">
    <property type="entry name" value="KP78A-RELATED"/>
    <property type="match status" value="1"/>
</dbReference>
<dbReference type="FunFam" id="1.10.510.10:FF:000740">
    <property type="entry name" value="SNF1-related protein kinase, putative"/>
    <property type="match status" value="1"/>
</dbReference>
<sequence length="849" mass="97654">MSETENIRNQQNQDSQKNKIQDGQDEQVPNKPEISNDKKSNSEAKQQNLEESKLEAPKNKTIGQYVLGKKLGVGTFGKVKLGTHILTKQPVAIKILEKSKIIDVTDVERVSREIHILKLVRHPHIMQLYEIIETPKHIFLVTEYCSGGELFDYIVKNVRLKESEACKIFQEIIGAIEYIHKLQVVHRDLKPENLLLDENKNIKTVDFGLSNTYKKNELLKTACGSPCYAAPEMIAGKKYESVLVDIWSCGVILFALLCGYLPFEDKNTSQLYKKILNGQYEIPDFVSPKAKDLLKKVLNTDPTTRYNFEDIKKHPWYSVYQRPYPIPPGIIVGYNRIPIDYKILKELQKYEINLDYAQKCIDANKHNNVTTTYHLLLRKHLMEGGKSEADLNSPNFDITLLEPKPRPSKSYYKQAGMNDGQNNKMGENKLIGKSQDYMRIRSSNSMQHNQQHQQINRNQEKSVDNIQNVKQPRNFIIQAQHQQNSILNTSQNQQHLNSQDLQQLQQVQIQQQEQKQQYQQQKNLHLNYQRPQNNVYPKTTMNAGNNNRIKYSHNQNNNNIINTYQTPSQQQQQYNINKNLNDVFDKQLSQASQKSNLNKDQNQYTSQRPDSRSIKKAGQNPYIPGKIGSQQQKRHQRSNTQNYNINGPGSNNNTFAIPYTSKNQQIIPVSRQNRKRENNMSMDYAHGNQNNYYVNGATVKNQKTNSIAGDGVRVNNQVTQGFNNNNYIQQKQDYQNNHPATLMLNQQNIESPVNEINRSLLNATAIYSSKNNTTVHYNQHNSSFNYGGNNYGNSVKGSYSVKANKGMNGLNMSNINYTNNNTNTNNNNNNVNLKGNKGGNQNYKQKYRI</sequence>
<feature type="region of interest" description="Disordered" evidence="7">
    <location>
        <begin position="820"/>
        <end position="849"/>
    </location>
</feature>
<dbReference type="Pfam" id="PF00069">
    <property type="entry name" value="Pkinase"/>
    <property type="match status" value="1"/>
</dbReference>
<gene>
    <name evidence="9" type="ORF">PPERSA_11851</name>
</gene>
<dbReference type="PROSITE" id="PS00107">
    <property type="entry name" value="PROTEIN_KINASE_ATP"/>
    <property type="match status" value="1"/>
</dbReference>
<dbReference type="InterPro" id="IPR008271">
    <property type="entry name" value="Ser/Thr_kinase_AS"/>
</dbReference>
<dbReference type="Gene3D" id="1.10.510.10">
    <property type="entry name" value="Transferase(Phosphotransferase) domain 1"/>
    <property type="match status" value="1"/>
</dbReference>
<keyword evidence="5 6" id="KW-0067">ATP-binding</keyword>
<feature type="compositionally biased region" description="Low complexity" evidence="7">
    <location>
        <begin position="642"/>
        <end position="651"/>
    </location>
</feature>
<evidence type="ECO:0000256" key="3">
    <source>
        <dbReference type="ARBA" id="ARBA00022741"/>
    </source>
</evidence>
<evidence type="ECO:0000313" key="10">
    <source>
        <dbReference type="Proteomes" id="UP000054937"/>
    </source>
</evidence>
<comment type="caution">
    <text evidence="9">The sequence shown here is derived from an EMBL/GenBank/DDBJ whole genome shotgun (WGS) entry which is preliminary data.</text>
</comment>
<dbReference type="InterPro" id="IPR017441">
    <property type="entry name" value="Protein_kinase_ATP_BS"/>
</dbReference>
<keyword evidence="10" id="KW-1185">Reference proteome</keyword>
<accession>A0A0V0QJQ9</accession>
<evidence type="ECO:0000256" key="6">
    <source>
        <dbReference type="PROSITE-ProRule" id="PRU10141"/>
    </source>
</evidence>
<dbReference type="SUPFAM" id="SSF56112">
    <property type="entry name" value="Protein kinase-like (PK-like)"/>
    <property type="match status" value="1"/>
</dbReference>
<dbReference type="Proteomes" id="UP000054937">
    <property type="component" value="Unassembled WGS sequence"/>
</dbReference>
<dbReference type="GO" id="GO:0005524">
    <property type="term" value="F:ATP binding"/>
    <property type="evidence" value="ECO:0007669"/>
    <property type="project" value="UniProtKB-UniRule"/>
</dbReference>
<name>A0A0V0QJQ9_PSEPJ</name>
<evidence type="ECO:0000256" key="7">
    <source>
        <dbReference type="SAM" id="MobiDB-lite"/>
    </source>
</evidence>
<feature type="binding site" evidence="6">
    <location>
        <position position="94"/>
    </location>
    <ligand>
        <name>ATP</name>
        <dbReference type="ChEBI" id="CHEBI:30616"/>
    </ligand>
</feature>
<feature type="region of interest" description="Disordered" evidence="7">
    <location>
        <begin position="1"/>
        <end position="55"/>
    </location>
</feature>
<keyword evidence="4 9" id="KW-0418">Kinase</keyword>
<evidence type="ECO:0000259" key="8">
    <source>
        <dbReference type="PROSITE" id="PS50011"/>
    </source>
</evidence>
<proteinExistence type="predicted"/>
<dbReference type="InterPro" id="IPR011009">
    <property type="entry name" value="Kinase-like_dom_sf"/>
</dbReference>
<dbReference type="GO" id="GO:0004674">
    <property type="term" value="F:protein serine/threonine kinase activity"/>
    <property type="evidence" value="ECO:0007669"/>
    <property type="project" value="UniProtKB-KW"/>
</dbReference>
<evidence type="ECO:0000256" key="2">
    <source>
        <dbReference type="ARBA" id="ARBA00022679"/>
    </source>
</evidence>
<dbReference type="GO" id="GO:0035556">
    <property type="term" value="P:intracellular signal transduction"/>
    <property type="evidence" value="ECO:0007669"/>
    <property type="project" value="TreeGrafter"/>
</dbReference>
<dbReference type="SMART" id="SM00220">
    <property type="entry name" value="S_TKc"/>
    <property type="match status" value="1"/>
</dbReference>
<keyword evidence="1" id="KW-0723">Serine/threonine-protein kinase</keyword>
<feature type="region of interest" description="Disordered" evidence="7">
    <location>
        <begin position="592"/>
        <end position="651"/>
    </location>
</feature>
<dbReference type="PROSITE" id="PS00108">
    <property type="entry name" value="PROTEIN_KINASE_ST"/>
    <property type="match status" value="1"/>
</dbReference>
<feature type="compositionally biased region" description="Polar residues" evidence="7">
    <location>
        <begin position="1"/>
        <end position="15"/>
    </location>
</feature>
<dbReference type="PROSITE" id="PS50011">
    <property type="entry name" value="PROTEIN_KINASE_DOM"/>
    <property type="match status" value="1"/>
</dbReference>
<evidence type="ECO:0000256" key="4">
    <source>
        <dbReference type="ARBA" id="ARBA00022777"/>
    </source>
</evidence>
<protein>
    <submittedName>
        <fullName evidence="9">Protein kinase-like domain</fullName>
    </submittedName>
</protein>
<dbReference type="InterPro" id="IPR000719">
    <property type="entry name" value="Prot_kinase_dom"/>
</dbReference>
<reference evidence="9 10" key="1">
    <citation type="journal article" date="2015" name="Sci. Rep.">
        <title>Genome of the facultative scuticociliatosis pathogen Pseudocohnilembus persalinus provides insight into its virulence through horizontal gene transfer.</title>
        <authorList>
            <person name="Xiong J."/>
            <person name="Wang G."/>
            <person name="Cheng J."/>
            <person name="Tian M."/>
            <person name="Pan X."/>
            <person name="Warren A."/>
            <person name="Jiang C."/>
            <person name="Yuan D."/>
            <person name="Miao W."/>
        </authorList>
    </citation>
    <scope>NUCLEOTIDE SEQUENCE [LARGE SCALE GENOMIC DNA]</scope>
    <source>
        <strain evidence="9">36N120E</strain>
    </source>
</reference>
<keyword evidence="3 6" id="KW-0547">Nucleotide-binding</keyword>
<dbReference type="AlphaFoldDB" id="A0A0V0QJQ9"/>
<dbReference type="OrthoDB" id="193931at2759"/>
<evidence type="ECO:0000256" key="1">
    <source>
        <dbReference type="ARBA" id="ARBA00022527"/>
    </source>
</evidence>
<keyword evidence="2" id="KW-0808">Transferase</keyword>
<evidence type="ECO:0000313" key="9">
    <source>
        <dbReference type="EMBL" id="KRX02511.1"/>
    </source>
</evidence>
<organism evidence="9 10">
    <name type="scientific">Pseudocohnilembus persalinus</name>
    <name type="common">Ciliate</name>
    <dbReference type="NCBI Taxonomy" id="266149"/>
    <lineage>
        <taxon>Eukaryota</taxon>
        <taxon>Sar</taxon>
        <taxon>Alveolata</taxon>
        <taxon>Ciliophora</taxon>
        <taxon>Intramacronucleata</taxon>
        <taxon>Oligohymenophorea</taxon>
        <taxon>Scuticociliatia</taxon>
        <taxon>Philasterida</taxon>
        <taxon>Pseudocohnilembidae</taxon>
        <taxon>Pseudocohnilembus</taxon>
    </lineage>
</organism>
<dbReference type="CDD" id="cd14003">
    <property type="entry name" value="STKc_AMPK-like"/>
    <property type="match status" value="1"/>
</dbReference>
<dbReference type="EMBL" id="LDAU01000154">
    <property type="protein sequence ID" value="KRX02511.1"/>
    <property type="molecule type" value="Genomic_DNA"/>
</dbReference>